<proteinExistence type="predicted"/>
<sequence length="772" mass="88872">MSGSPKSELRNRKSVAKESSSGTANIEDAGPKAQERPDPKSASSLTRNASVYSFALVCILSFAVRFWLIWSPDEVVFDEVHFGKFASYYLRREYYFDVHPPLAKMLVALSGLLSSYNGNFLFDKIGMKYSKYGVPYILMRSWVCLFGSAIPPLVYLIMVESGYSSYLSLIVGLLVVFDNALVVHSRLILLDSILVFFVLASVLCYIKFYKHRYREFSARWRFWLAMTGVMLGCVLSCKMVGLFTFLMIGSAVLFDLWRLLDIRRGRTVSEVFRHLFARVAGLILLPFVIYLTAFYVHFAILTKSGPGDPYHTPDFQMQLEGNPLAADTPPISFGDAVTVQHVGTQAYLHSNPGRYPLRYEDGRVSSQGQQVTAIKEVNNTSNRWVFYPIREAQDFNAYLNKRNLRESISDQERDRWLIRNGEQVRLLHLDTKTFLRTHDVASPLTPTNMEFTTVPLNDTRNYNDTVWKIELDGRHDNNTLIYAWSSYFRIVSEQHRVAMYTHEGLLPEWGHGAQEINGIKKPKAKGTLWNIQHIAGRDLVKESADKKNIRRMWFFEKFVELQYLMLKHNSMLTSNHPYQSSPLSWPFALRGVSYWTKSDKQRQIYMMANPFGWWLTDFSLLLLGCFALGVALTMRRGACQVDPLVRRHMARSALFLASGWFFHYLPFFFMGRSLFLHHYFPALAFAYMAVGVVLQCLFVEDYRRFALFSWKSPNRAFFVSIPATVVSLALLALQIASFIYFAPFTYGSPGLSKDQIIGRKWFSLWDFQFSTN</sequence>
<keyword evidence="2" id="KW-1185">Reference proteome</keyword>
<keyword evidence="1" id="KW-0328">Glycosyltransferase</keyword>
<protein>
    <submittedName>
        <fullName evidence="1">Dolichyl-phosphate-mannose--protein mannosyltransferase 4</fullName>
        <ecNumber evidence="1">2.4.1.109</ecNumber>
    </submittedName>
</protein>
<dbReference type="EC" id="2.4.1.109" evidence="1"/>
<accession>A0ACC1HUJ7</accession>
<evidence type="ECO:0000313" key="2">
    <source>
        <dbReference type="Proteomes" id="UP001145114"/>
    </source>
</evidence>
<evidence type="ECO:0000313" key="1">
    <source>
        <dbReference type="EMBL" id="KAJ1679428.1"/>
    </source>
</evidence>
<organism evidence="1 2">
    <name type="scientific">Spiromyces aspiralis</name>
    <dbReference type="NCBI Taxonomy" id="68401"/>
    <lineage>
        <taxon>Eukaryota</taxon>
        <taxon>Fungi</taxon>
        <taxon>Fungi incertae sedis</taxon>
        <taxon>Zoopagomycota</taxon>
        <taxon>Kickxellomycotina</taxon>
        <taxon>Kickxellomycetes</taxon>
        <taxon>Kickxellales</taxon>
        <taxon>Kickxellaceae</taxon>
        <taxon>Spiromyces</taxon>
    </lineage>
</organism>
<comment type="caution">
    <text evidence="1">The sequence shown here is derived from an EMBL/GenBank/DDBJ whole genome shotgun (WGS) entry which is preliminary data.</text>
</comment>
<name>A0ACC1HUJ7_9FUNG</name>
<keyword evidence="1" id="KW-0808">Transferase</keyword>
<reference evidence="1" key="1">
    <citation type="submission" date="2022-06" db="EMBL/GenBank/DDBJ databases">
        <title>Phylogenomic reconstructions and comparative analyses of Kickxellomycotina fungi.</title>
        <authorList>
            <person name="Reynolds N.K."/>
            <person name="Stajich J.E."/>
            <person name="Barry K."/>
            <person name="Grigoriev I.V."/>
            <person name="Crous P."/>
            <person name="Smith M.E."/>
        </authorList>
    </citation>
    <scope>NUCLEOTIDE SEQUENCE</scope>
    <source>
        <strain evidence="1">RSA 2271</strain>
    </source>
</reference>
<dbReference type="Proteomes" id="UP001145114">
    <property type="component" value="Unassembled WGS sequence"/>
</dbReference>
<dbReference type="EMBL" id="JAMZIH010000392">
    <property type="protein sequence ID" value="KAJ1679428.1"/>
    <property type="molecule type" value="Genomic_DNA"/>
</dbReference>
<gene>
    <name evidence="1" type="primary">PMT4</name>
    <name evidence="1" type="ORF">EV182_002077</name>
</gene>